<evidence type="ECO:0000313" key="1">
    <source>
        <dbReference type="EMBL" id="KKK68087.1"/>
    </source>
</evidence>
<reference evidence="1" key="1">
    <citation type="journal article" date="2015" name="Nature">
        <title>Complex archaea that bridge the gap between prokaryotes and eukaryotes.</title>
        <authorList>
            <person name="Spang A."/>
            <person name="Saw J.H."/>
            <person name="Jorgensen S.L."/>
            <person name="Zaremba-Niedzwiedzka K."/>
            <person name="Martijn J."/>
            <person name="Lind A.E."/>
            <person name="van Eijk R."/>
            <person name="Schleper C."/>
            <person name="Guy L."/>
            <person name="Ettema T.J."/>
        </authorList>
    </citation>
    <scope>NUCLEOTIDE SEQUENCE</scope>
</reference>
<proteinExistence type="predicted"/>
<dbReference type="EMBL" id="LAZR01059298">
    <property type="protein sequence ID" value="KKK68087.1"/>
    <property type="molecule type" value="Genomic_DNA"/>
</dbReference>
<comment type="caution">
    <text evidence="1">The sequence shown here is derived from an EMBL/GenBank/DDBJ whole genome shotgun (WGS) entry which is preliminary data.</text>
</comment>
<sequence length="75" mass="8162">MDKKLHLCIAETSVTCRDPEFGRVMGPGQFVDLAEPIGTNKAGKEVILGDLVRHDCFETMAPPAPTPTPKKRGNK</sequence>
<gene>
    <name evidence="1" type="ORF">LCGC14_2947580</name>
</gene>
<name>A0A0F8XFZ8_9ZZZZ</name>
<accession>A0A0F8XFZ8</accession>
<organism evidence="1">
    <name type="scientific">marine sediment metagenome</name>
    <dbReference type="NCBI Taxonomy" id="412755"/>
    <lineage>
        <taxon>unclassified sequences</taxon>
        <taxon>metagenomes</taxon>
        <taxon>ecological metagenomes</taxon>
    </lineage>
</organism>
<dbReference type="AlphaFoldDB" id="A0A0F8XFZ8"/>
<protein>
    <submittedName>
        <fullName evidence="1">Uncharacterized protein</fullName>
    </submittedName>
</protein>